<name>I4ETZ2_MODI5</name>
<evidence type="ECO:0000313" key="3">
    <source>
        <dbReference type="Proteomes" id="UP000006461"/>
    </source>
</evidence>
<keyword evidence="2" id="KW-0808">Transferase</keyword>
<dbReference type="GO" id="GO:0032259">
    <property type="term" value="P:methylation"/>
    <property type="evidence" value="ECO:0007669"/>
    <property type="project" value="UniProtKB-KW"/>
</dbReference>
<keyword evidence="2" id="KW-0489">Methyltransferase</keyword>
<accession>I4ETZ2</accession>
<dbReference type="CDD" id="cd02440">
    <property type="entry name" value="AdoMet_MTases"/>
    <property type="match status" value="1"/>
</dbReference>
<dbReference type="InterPro" id="IPR052356">
    <property type="entry name" value="Thiol_S-MT"/>
</dbReference>
<dbReference type="eggNOG" id="COG2226">
    <property type="taxonomic scope" value="Bacteria"/>
</dbReference>
<dbReference type="SUPFAM" id="SSF53335">
    <property type="entry name" value="S-adenosyl-L-methionine-dependent methyltransferases"/>
    <property type="match status" value="1"/>
</dbReference>
<dbReference type="Gene3D" id="3.40.50.150">
    <property type="entry name" value="Vaccinia Virus protein VP39"/>
    <property type="match status" value="1"/>
</dbReference>
<protein>
    <submittedName>
        <fullName evidence="2">Methyltransferase</fullName>
    </submittedName>
</protein>
<keyword evidence="3" id="KW-1185">Reference proteome</keyword>
<dbReference type="EMBL" id="FO203431">
    <property type="protein sequence ID" value="CCH86855.1"/>
    <property type="molecule type" value="Genomic_DNA"/>
</dbReference>
<gene>
    <name evidence="2" type="ordered locus">MODMU_1406</name>
</gene>
<organism evidence="2 3">
    <name type="scientific">Modestobacter italicus (strain DSM 44449 / CECT 9708 / BC 501)</name>
    <dbReference type="NCBI Taxonomy" id="2732864"/>
    <lineage>
        <taxon>Bacteria</taxon>
        <taxon>Bacillati</taxon>
        <taxon>Actinomycetota</taxon>
        <taxon>Actinomycetes</taxon>
        <taxon>Geodermatophilales</taxon>
        <taxon>Geodermatophilaceae</taxon>
        <taxon>Modestobacter</taxon>
    </lineage>
</organism>
<dbReference type="HOGENOM" id="CLU_037990_7_4_11"/>
<dbReference type="InterPro" id="IPR029063">
    <property type="entry name" value="SAM-dependent_MTases_sf"/>
</dbReference>
<dbReference type="KEGG" id="mmar:MODMU_1406"/>
<sequence>MGVYSRHLRPRLHDRLLDDAAVHDVRARVCAGLAGDVLEIGFGSGLNLGHLPPEVTGVWAVEPSATALRLSAPRREASPVPVHLAGDDAQALPFPDHRFDTALCTWVLCSVPDRRRALAEVARVLRPGGALHLVEHGLAPDPRVVRWQRRANPLSRALSGCELDVDVAGLLAVSPLTVAELTSWYLPGAPRSTGFLTAGRATA</sequence>
<dbReference type="Proteomes" id="UP000006461">
    <property type="component" value="Chromosome"/>
</dbReference>
<reference evidence="2 3" key="1">
    <citation type="journal article" date="2012" name="J. Bacteriol.">
        <title>Genome Sequence of Radiation-Resistant Modestobacter marinus Strain BC501, a Representative Actinobacterium That Thrives on Calcareous Stone Surfaces.</title>
        <authorList>
            <person name="Normand P."/>
            <person name="Gury J."/>
            <person name="Pujic P."/>
            <person name="Chouaia B."/>
            <person name="Crotti E."/>
            <person name="Brusetti L."/>
            <person name="Daffonchio D."/>
            <person name="Vacherie B."/>
            <person name="Barbe V."/>
            <person name="Medigue C."/>
            <person name="Calteau A."/>
            <person name="Ghodhbane-Gtari F."/>
            <person name="Essoussi I."/>
            <person name="Nouioui I."/>
            <person name="Abbassi-Ghozzi I."/>
            <person name="Gtari M."/>
        </authorList>
    </citation>
    <scope>NUCLEOTIDE SEQUENCE [LARGE SCALE GENOMIC DNA]</scope>
    <source>
        <strain evidence="3">BC 501</strain>
    </source>
</reference>
<dbReference type="AlphaFoldDB" id="I4ETZ2"/>
<feature type="domain" description="Methyltransferase type 11" evidence="1">
    <location>
        <begin position="38"/>
        <end position="131"/>
    </location>
</feature>
<dbReference type="PANTHER" id="PTHR45036">
    <property type="entry name" value="METHYLTRANSFERASE LIKE 7B"/>
    <property type="match status" value="1"/>
</dbReference>
<dbReference type="STRING" id="477641.MODMU_1406"/>
<dbReference type="OrthoDB" id="65624at2"/>
<dbReference type="InterPro" id="IPR013216">
    <property type="entry name" value="Methyltransf_11"/>
</dbReference>
<evidence type="ECO:0000313" key="2">
    <source>
        <dbReference type="EMBL" id="CCH86855.1"/>
    </source>
</evidence>
<evidence type="ECO:0000259" key="1">
    <source>
        <dbReference type="Pfam" id="PF08241"/>
    </source>
</evidence>
<proteinExistence type="predicted"/>
<dbReference type="OMA" id="ALSTWTM"/>
<dbReference type="PANTHER" id="PTHR45036:SF1">
    <property type="entry name" value="METHYLTRANSFERASE LIKE 7A"/>
    <property type="match status" value="1"/>
</dbReference>
<dbReference type="Pfam" id="PF08241">
    <property type="entry name" value="Methyltransf_11"/>
    <property type="match status" value="1"/>
</dbReference>
<dbReference type="GO" id="GO:0008757">
    <property type="term" value="F:S-adenosylmethionine-dependent methyltransferase activity"/>
    <property type="evidence" value="ECO:0007669"/>
    <property type="project" value="InterPro"/>
</dbReference>